<feature type="active site" description="Proton donor" evidence="6">
    <location>
        <position position="104"/>
    </location>
</feature>
<feature type="binding site" evidence="6">
    <location>
        <position position="102"/>
    </location>
    <ligand>
        <name>Zn(2+)</name>
        <dbReference type="ChEBI" id="CHEBI:29105"/>
        <note>catalytic</note>
    </ligand>
</feature>
<comment type="cofactor">
    <cofactor evidence="6">
        <name>Zn(2+)</name>
        <dbReference type="ChEBI" id="CHEBI:29105"/>
    </cofactor>
    <text evidence="6">Binds 1 zinc ion per subunit.</text>
</comment>
<dbReference type="HOGENOM" id="CLU_025810_3_2_11"/>
<comment type="similarity">
    <text evidence="6">Belongs to the cytidine and deoxycytidylate deaminase family.</text>
</comment>
<keyword evidence="4 6" id="KW-0862">Zinc</keyword>
<keyword evidence="9" id="KW-1185">Reference proteome</keyword>
<dbReference type="Gene3D" id="3.40.140.10">
    <property type="entry name" value="Cytidine Deaminase, domain 2"/>
    <property type="match status" value="1"/>
</dbReference>
<dbReference type="GO" id="GO:0008270">
    <property type="term" value="F:zinc ion binding"/>
    <property type="evidence" value="ECO:0007669"/>
    <property type="project" value="UniProtKB-UniRule"/>
</dbReference>
<evidence type="ECO:0000256" key="4">
    <source>
        <dbReference type="ARBA" id="ARBA00022833"/>
    </source>
</evidence>
<feature type="binding site" evidence="6">
    <location>
        <position position="133"/>
    </location>
    <ligand>
        <name>Zn(2+)</name>
        <dbReference type="ChEBI" id="CHEBI:29105"/>
        <note>catalytic</note>
    </ligand>
</feature>
<dbReference type="PANTHER" id="PTHR11079">
    <property type="entry name" value="CYTOSINE DEAMINASE FAMILY MEMBER"/>
    <property type="match status" value="1"/>
</dbReference>
<sequence>MWLRSWASTRSSPTCWTPTCLTTRTMTTEPGSPAQPDRLIGGGLPRQGGHVADEELMRQAIDVACSTPPGDVPVGALVVDADGTVLATATNRREQDADPLAHAEVLALRQAVRALGDSWRLERCTLVVTLEPCAMCAGAALGARVGRIVFGAYEPRTGACGSVWDLPREALLHKAEVRGGVLQPECEQLLRGFFEKLR</sequence>
<organism evidence="8 9">
    <name type="scientific">Corynebacterium urealyticum (strain ATCC 43042 / DSM 7109)</name>
    <dbReference type="NCBI Taxonomy" id="504474"/>
    <lineage>
        <taxon>Bacteria</taxon>
        <taxon>Bacillati</taxon>
        <taxon>Actinomycetota</taxon>
        <taxon>Actinomycetes</taxon>
        <taxon>Mycobacteriales</taxon>
        <taxon>Corynebacteriaceae</taxon>
        <taxon>Corynebacterium</taxon>
    </lineage>
</organism>
<dbReference type="InterPro" id="IPR028883">
    <property type="entry name" value="tRNA_aden_deaminase"/>
</dbReference>
<dbReference type="HAMAP" id="MF_00972">
    <property type="entry name" value="tRNA_aden_deaminase"/>
    <property type="match status" value="1"/>
</dbReference>
<evidence type="ECO:0000256" key="5">
    <source>
        <dbReference type="ARBA" id="ARBA00048045"/>
    </source>
</evidence>
<evidence type="ECO:0000256" key="3">
    <source>
        <dbReference type="ARBA" id="ARBA00022801"/>
    </source>
</evidence>
<reference evidence="8 9" key="1">
    <citation type="journal article" date="2008" name="J. Biotechnol.">
        <title>The lifestyle of Corynebacterium urealyticum derived from its complete genome sequence established by pyrosequencing.</title>
        <authorList>
            <person name="Tauch A."/>
            <person name="Trost E."/>
            <person name="Tilker A."/>
            <person name="Ludewig U."/>
            <person name="Schneiker S."/>
            <person name="Goesmann A."/>
            <person name="Arnold W."/>
            <person name="Bekel T."/>
            <person name="Brinkrolf K."/>
            <person name="Brune I."/>
            <person name="Goetker S."/>
            <person name="Kalinowski J."/>
            <person name="Kamp P.-B."/>
            <person name="Lobo F.P."/>
            <person name="Viehoever P."/>
            <person name="Weisshaar B."/>
            <person name="Soriano F."/>
            <person name="Droege M."/>
            <person name="Puehler A."/>
        </authorList>
    </citation>
    <scope>NUCLEOTIDE SEQUENCE [LARGE SCALE GENOMIC DNA]</scope>
    <source>
        <strain evidence="9">ATCC 43042 / DSM 7109</strain>
    </source>
</reference>
<comment type="function">
    <text evidence="6">Catalyzes the deamination of adenosine to inosine at the wobble position 34 of tRNA(Arg2).</text>
</comment>
<dbReference type="AlphaFoldDB" id="B1VIU6"/>
<keyword evidence="3 6" id="KW-0378">Hydrolase</keyword>
<dbReference type="EMBL" id="AM942444">
    <property type="protein sequence ID" value="CAQ05892.1"/>
    <property type="molecule type" value="Genomic_DNA"/>
</dbReference>
<dbReference type="STRING" id="504474.cu1933"/>
<dbReference type="RefSeq" id="WP_012361160.1">
    <property type="nucleotide sequence ID" value="NC_010545.1"/>
</dbReference>
<dbReference type="InterPro" id="IPR016193">
    <property type="entry name" value="Cytidine_deaminase-like"/>
</dbReference>
<comment type="catalytic activity">
    <reaction evidence="5 6">
        <text>adenosine(34) in tRNA + H2O + H(+) = inosine(34) in tRNA + NH4(+)</text>
        <dbReference type="Rhea" id="RHEA:43168"/>
        <dbReference type="Rhea" id="RHEA-COMP:10373"/>
        <dbReference type="Rhea" id="RHEA-COMP:10374"/>
        <dbReference type="ChEBI" id="CHEBI:15377"/>
        <dbReference type="ChEBI" id="CHEBI:15378"/>
        <dbReference type="ChEBI" id="CHEBI:28938"/>
        <dbReference type="ChEBI" id="CHEBI:74411"/>
        <dbReference type="ChEBI" id="CHEBI:82852"/>
        <dbReference type="EC" id="3.5.4.33"/>
    </reaction>
</comment>
<dbReference type="Proteomes" id="UP000001727">
    <property type="component" value="Chromosome"/>
</dbReference>
<dbReference type="InterPro" id="IPR002125">
    <property type="entry name" value="CMP_dCMP_dom"/>
</dbReference>
<evidence type="ECO:0000259" key="7">
    <source>
        <dbReference type="PROSITE" id="PS51747"/>
    </source>
</evidence>
<evidence type="ECO:0000256" key="6">
    <source>
        <dbReference type="HAMAP-Rule" id="MF_00972"/>
    </source>
</evidence>
<feature type="binding site" evidence="6">
    <location>
        <position position="136"/>
    </location>
    <ligand>
        <name>Zn(2+)</name>
        <dbReference type="ChEBI" id="CHEBI:29105"/>
        <note>catalytic</note>
    </ligand>
</feature>
<evidence type="ECO:0000256" key="1">
    <source>
        <dbReference type="ARBA" id="ARBA00022694"/>
    </source>
</evidence>
<proteinExistence type="inferred from homology"/>
<dbReference type="GO" id="GO:0002100">
    <property type="term" value="P:tRNA wobble adenosine to inosine editing"/>
    <property type="evidence" value="ECO:0007669"/>
    <property type="project" value="UniProtKB-UniRule"/>
</dbReference>
<dbReference type="GO" id="GO:0052717">
    <property type="term" value="F:tRNA-specific adenosine-34 deaminase activity"/>
    <property type="evidence" value="ECO:0007669"/>
    <property type="project" value="UniProtKB-UniRule"/>
</dbReference>
<dbReference type="KEGG" id="cur:cu1933"/>
<comment type="subunit">
    <text evidence="6">Homodimer.</text>
</comment>
<dbReference type="SUPFAM" id="SSF53927">
    <property type="entry name" value="Cytidine deaminase-like"/>
    <property type="match status" value="1"/>
</dbReference>
<feature type="domain" description="CMP/dCMP-type deaminase" evidence="7">
    <location>
        <begin position="51"/>
        <end position="162"/>
    </location>
</feature>
<accession>B1VIU6</accession>
<dbReference type="CDD" id="cd01285">
    <property type="entry name" value="nucleoside_deaminase"/>
    <property type="match status" value="1"/>
</dbReference>
<dbReference type="GeneID" id="60604711"/>
<evidence type="ECO:0000313" key="8">
    <source>
        <dbReference type="EMBL" id="CAQ05892.1"/>
    </source>
</evidence>
<protein>
    <recommendedName>
        <fullName evidence="6">tRNA-specific adenosine deaminase</fullName>
        <ecNumber evidence="6">3.5.4.33</ecNumber>
    </recommendedName>
</protein>
<evidence type="ECO:0000256" key="2">
    <source>
        <dbReference type="ARBA" id="ARBA00022723"/>
    </source>
</evidence>
<gene>
    <name evidence="6" type="primary">tadA</name>
    <name evidence="8" type="ordered locus">cu1933</name>
</gene>
<dbReference type="eggNOG" id="COG0590">
    <property type="taxonomic scope" value="Bacteria"/>
</dbReference>
<keyword evidence="2 6" id="KW-0479">Metal-binding</keyword>
<name>B1VIU6_CORU7</name>
<keyword evidence="1 6" id="KW-0819">tRNA processing</keyword>
<evidence type="ECO:0000313" key="9">
    <source>
        <dbReference type="Proteomes" id="UP000001727"/>
    </source>
</evidence>
<dbReference type="Pfam" id="PF00383">
    <property type="entry name" value="dCMP_cyt_deam_1"/>
    <property type="match status" value="1"/>
</dbReference>
<dbReference type="PROSITE" id="PS51747">
    <property type="entry name" value="CYT_DCMP_DEAMINASES_2"/>
    <property type="match status" value="1"/>
</dbReference>
<dbReference type="PANTHER" id="PTHR11079:SF202">
    <property type="entry name" value="TRNA-SPECIFIC ADENOSINE DEAMINASE"/>
    <property type="match status" value="1"/>
</dbReference>
<dbReference type="EC" id="3.5.4.33" evidence="6"/>